<feature type="transmembrane region" description="Helical" evidence="12">
    <location>
        <begin position="272"/>
        <end position="291"/>
    </location>
</feature>
<proteinExistence type="inferred from homology"/>
<reference evidence="14" key="2">
    <citation type="submission" date="2025-09" db="UniProtKB">
        <authorList>
            <consortium name="Ensembl"/>
        </authorList>
    </citation>
    <scope>IDENTIFICATION</scope>
</reference>
<keyword evidence="2 12" id="KW-1003">Cell membrane</keyword>
<evidence type="ECO:0000256" key="6">
    <source>
        <dbReference type="ARBA" id="ARBA00022989"/>
    </source>
</evidence>
<feature type="transmembrane region" description="Helical" evidence="12">
    <location>
        <begin position="204"/>
        <end position="226"/>
    </location>
</feature>
<keyword evidence="10 11" id="KW-0807">Transducer</keyword>
<dbReference type="PROSITE" id="PS00237">
    <property type="entry name" value="G_PROTEIN_RECEP_F1_1"/>
    <property type="match status" value="1"/>
</dbReference>
<dbReference type="Gene3D" id="1.20.1070.10">
    <property type="entry name" value="Rhodopsin 7-helix transmembrane proteins"/>
    <property type="match status" value="1"/>
</dbReference>
<dbReference type="OrthoDB" id="5950740at2759"/>
<dbReference type="AlphaFoldDB" id="A0A8C5MXM5"/>
<dbReference type="InterPro" id="IPR000276">
    <property type="entry name" value="GPCR_Rhodpsn"/>
</dbReference>
<feature type="transmembrane region" description="Helical" evidence="12">
    <location>
        <begin position="142"/>
        <end position="162"/>
    </location>
</feature>
<dbReference type="Ensembl" id="ENSLLET00000020052.1">
    <property type="protein sequence ID" value="ENSLLEP00000019291.1"/>
    <property type="gene ID" value="ENSLLEG00000012229.1"/>
</dbReference>
<dbReference type="Pfam" id="PF13853">
    <property type="entry name" value="7tm_4"/>
    <property type="match status" value="1"/>
</dbReference>
<evidence type="ECO:0000256" key="3">
    <source>
        <dbReference type="ARBA" id="ARBA00022606"/>
    </source>
</evidence>
<dbReference type="InterPro" id="IPR017452">
    <property type="entry name" value="GPCR_Rhodpsn_7TM"/>
</dbReference>
<dbReference type="GO" id="GO:0004930">
    <property type="term" value="F:G protein-coupled receptor activity"/>
    <property type="evidence" value="ECO:0007669"/>
    <property type="project" value="UniProtKB-KW"/>
</dbReference>
<dbReference type="Proteomes" id="UP000694569">
    <property type="component" value="Unplaced"/>
</dbReference>
<accession>A0A8C5MXM5</accession>
<dbReference type="PRINTS" id="PR00245">
    <property type="entry name" value="OLFACTORYR"/>
</dbReference>
<evidence type="ECO:0000256" key="12">
    <source>
        <dbReference type="RuleBase" id="RU363047"/>
    </source>
</evidence>
<evidence type="ECO:0000259" key="13">
    <source>
        <dbReference type="PROSITE" id="PS50262"/>
    </source>
</evidence>
<dbReference type="PROSITE" id="PS50262">
    <property type="entry name" value="G_PROTEIN_RECEP_F1_2"/>
    <property type="match status" value="1"/>
</dbReference>
<keyword evidence="4 11" id="KW-0812">Transmembrane</keyword>
<keyword evidence="15" id="KW-1185">Reference proteome</keyword>
<keyword evidence="8 12" id="KW-0472">Membrane</keyword>
<organism evidence="14 15">
    <name type="scientific">Leptobrachium leishanense</name>
    <name type="common">Leishan spiny toad</name>
    <dbReference type="NCBI Taxonomy" id="445787"/>
    <lineage>
        <taxon>Eukaryota</taxon>
        <taxon>Metazoa</taxon>
        <taxon>Chordata</taxon>
        <taxon>Craniata</taxon>
        <taxon>Vertebrata</taxon>
        <taxon>Euteleostomi</taxon>
        <taxon>Amphibia</taxon>
        <taxon>Batrachia</taxon>
        <taxon>Anura</taxon>
        <taxon>Pelobatoidea</taxon>
        <taxon>Megophryidae</taxon>
        <taxon>Leptobrachium</taxon>
    </lineage>
</organism>
<feature type="domain" description="G-protein coupled receptors family 1 profile" evidence="13">
    <location>
        <begin position="41"/>
        <end position="289"/>
    </location>
</feature>
<evidence type="ECO:0000256" key="8">
    <source>
        <dbReference type="ARBA" id="ARBA00023136"/>
    </source>
</evidence>
<comment type="subcellular location">
    <subcellularLocation>
        <location evidence="1 12">Cell membrane</location>
        <topology evidence="1 12">Multi-pass membrane protein</topology>
    </subcellularLocation>
</comment>
<evidence type="ECO:0000256" key="2">
    <source>
        <dbReference type="ARBA" id="ARBA00022475"/>
    </source>
</evidence>
<evidence type="ECO:0000256" key="9">
    <source>
        <dbReference type="ARBA" id="ARBA00023170"/>
    </source>
</evidence>
<dbReference type="FunFam" id="1.20.1070.10:FF:000015">
    <property type="entry name" value="Olfactory receptor"/>
    <property type="match status" value="1"/>
</dbReference>
<dbReference type="PANTHER" id="PTHR26453">
    <property type="entry name" value="OLFACTORY RECEPTOR"/>
    <property type="match status" value="1"/>
</dbReference>
<evidence type="ECO:0000256" key="10">
    <source>
        <dbReference type="ARBA" id="ARBA00023224"/>
    </source>
</evidence>
<dbReference type="GO" id="GO:0005886">
    <property type="term" value="C:plasma membrane"/>
    <property type="evidence" value="ECO:0007669"/>
    <property type="project" value="UniProtKB-SubCell"/>
</dbReference>
<name>A0A8C5MXM5_9ANUR</name>
<keyword evidence="9 11" id="KW-0675">Receptor</keyword>
<keyword evidence="3 12" id="KW-0716">Sensory transduction</keyword>
<dbReference type="InterPro" id="IPR000725">
    <property type="entry name" value="Olfact_rcpt"/>
</dbReference>
<evidence type="ECO:0000256" key="5">
    <source>
        <dbReference type="ARBA" id="ARBA00022725"/>
    </source>
</evidence>
<evidence type="ECO:0000256" key="4">
    <source>
        <dbReference type="ARBA" id="ARBA00022692"/>
    </source>
</evidence>
<feature type="transmembrane region" description="Helical" evidence="12">
    <location>
        <begin position="238"/>
        <end position="260"/>
    </location>
</feature>
<dbReference type="GO" id="GO:0004984">
    <property type="term" value="F:olfactory receptor activity"/>
    <property type="evidence" value="ECO:0007669"/>
    <property type="project" value="InterPro"/>
</dbReference>
<feature type="transmembrane region" description="Helical" evidence="12">
    <location>
        <begin position="60"/>
        <end position="79"/>
    </location>
</feature>
<sequence length="319" mass="36073">MEENNQTAITEFILIGLSQNPMAKNLLFVLFLFVYVVTVCGNVTLICTVIANAHMHTPMYYFLCHLSFIDLFFSSSTVPKMLLDMICINGGRISYMGCVLQMNISLFLGETECILLAVMAYDRYIAICHPLHYMVIMSWRRCKYTMVIVWLGCFGCTVVPTISGQRPICKGNVINHFVCEVIALLKLVCGDTSYEEAKITLGSFFTLLVPFAFIITTYLCIIRSMLKIHSVDGRMKTFTTCTSHITVVVLFYGTSMTLYLGQAKHLTNKHKVITVFYAVVTPMLNPLIYSLRNNEVKGAFMKTICANKKIKFSTSKSHY</sequence>
<reference evidence="14" key="1">
    <citation type="submission" date="2025-08" db="UniProtKB">
        <authorList>
            <consortium name="Ensembl"/>
        </authorList>
    </citation>
    <scope>IDENTIFICATION</scope>
</reference>
<evidence type="ECO:0000313" key="14">
    <source>
        <dbReference type="Ensembl" id="ENSLLEP00000019291.1"/>
    </source>
</evidence>
<keyword evidence="6 12" id="KW-1133">Transmembrane helix</keyword>
<keyword evidence="5 12" id="KW-0552">Olfaction</keyword>
<dbReference type="GeneTree" id="ENSGT01140000282496"/>
<evidence type="ECO:0000313" key="15">
    <source>
        <dbReference type="Proteomes" id="UP000694569"/>
    </source>
</evidence>
<dbReference type="SUPFAM" id="SSF81321">
    <property type="entry name" value="Family A G protein-coupled receptor-like"/>
    <property type="match status" value="1"/>
</dbReference>
<evidence type="ECO:0000256" key="1">
    <source>
        <dbReference type="ARBA" id="ARBA00004651"/>
    </source>
</evidence>
<evidence type="ECO:0000256" key="7">
    <source>
        <dbReference type="ARBA" id="ARBA00023040"/>
    </source>
</evidence>
<keyword evidence="7 11" id="KW-0297">G-protein coupled receptor</keyword>
<dbReference type="PRINTS" id="PR00237">
    <property type="entry name" value="GPCRRHODOPSN"/>
</dbReference>
<protein>
    <recommendedName>
        <fullName evidence="12">Olfactory receptor</fullName>
    </recommendedName>
</protein>
<evidence type="ECO:0000256" key="11">
    <source>
        <dbReference type="RuleBase" id="RU000688"/>
    </source>
</evidence>
<comment type="similarity">
    <text evidence="11">Belongs to the G-protein coupled receptor 1 family.</text>
</comment>
<feature type="transmembrane region" description="Helical" evidence="12">
    <location>
        <begin position="26"/>
        <end position="53"/>
    </location>
</feature>